<evidence type="ECO:0000256" key="3">
    <source>
        <dbReference type="ARBA" id="ARBA00008034"/>
    </source>
</evidence>
<protein>
    <recommendedName>
        <fullName evidence="12">High-affinity zinc uptake system membrane protein ZnuB</fullName>
    </recommendedName>
</protein>
<dbReference type="SUPFAM" id="SSF81345">
    <property type="entry name" value="ABC transporter involved in vitamin B12 uptake, BtuC"/>
    <property type="match status" value="1"/>
</dbReference>
<sequence length="193" mass="20564">MLVLQRQQHFASDTVLGILAHSSLSVGLIAIALLDSPSVDLMGYLFGDILTTGWSETGFIAVLTVVSLLVLIFYWRRLILITLHEDLARVEGVNPMLSQIVLISIIAFVIAMAMKVVGLLLVTSMLIIPAAAARPLSRSPGMMAILAGIIGAVSVIAGLFGAWWIDAPSGPSIVLASFLCFLATFIGGRFISR</sequence>
<dbReference type="EMBL" id="BAABBO010000009">
    <property type="protein sequence ID" value="GAA3964020.1"/>
    <property type="molecule type" value="Genomic_DNA"/>
</dbReference>
<evidence type="ECO:0000256" key="7">
    <source>
        <dbReference type="ARBA" id="ARBA00022833"/>
    </source>
</evidence>
<evidence type="ECO:0000256" key="5">
    <source>
        <dbReference type="ARBA" id="ARBA00022475"/>
    </source>
</evidence>
<evidence type="ECO:0000256" key="14">
    <source>
        <dbReference type="SAM" id="Phobius"/>
    </source>
</evidence>
<feature type="transmembrane region" description="Helical" evidence="14">
    <location>
        <begin position="143"/>
        <end position="165"/>
    </location>
</feature>
<keyword evidence="8" id="KW-0864">Zinc transport</keyword>
<evidence type="ECO:0000256" key="4">
    <source>
        <dbReference type="ARBA" id="ARBA00022448"/>
    </source>
</evidence>
<dbReference type="PANTHER" id="PTHR30477:SF23">
    <property type="entry name" value="HIGH-AFFINITY ZINC UPTAKE SYSTEM MEMBRANE PROTEIN ZNUB"/>
    <property type="match status" value="1"/>
</dbReference>
<dbReference type="Pfam" id="PF00950">
    <property type="entry name" value="ABC-3"/>
    <property type="match status" value="1"/>
</dbReference>
<feature type="transmembrane region" description="Helical" evidence="14">
    <location>
        <begin position="171"/>
        <end position="191"/>
    </location>
</feature>
<organism evidence="15 16">
    <name type="scientific">Allohahella marinimesophila</name>
    <dbReference type="NCBI Taxonomy" id="1054972"/>
    <lineage>
        <taxon>Bacteria</taxon>
        <taxon>Pseudomonadati</taxon>
        <taxon>Pseudomonadota</taxon>
        <taxon>Gammaproteobacteria</taxon>
        <taxon>Oceanospirillales</taxon>
        <taxon>Hahellaceae</taxon>
        <taxon>Allohahella</taxon>
    </lineage>
</organism>
<comment type="subcellular location">
    <subcellularLocation>
        <location evidence="2 13">Cell membrane</location>
        <topology evidence="2 13">Multi-pass membrane protein</topology>
    </subcellularLocation>
</comment>
<evidence type="ECO:0000256" key="2">
    <source>
        <dbReference type="ARBA" id="ARBA00004651"/>
    </source>
</evidence>
<keyword evidence="9 14" id="KW-1133">Transmembrane helix</keyword>
<keyword evidence="7" id="KW-0862">Zinc</keyword>
<evidence type="ECO:0000256" key="12">
    <source>
        <dbReference type="ARBA" id="ARBA00040080"/>
    </source>
</evidence>
<evidence type="ECO:0000313" key="15">
    <source>
        <dbReference type="EMBL" id="GAA3964020.1"/>
    </source>
</evidence>
<evidence type="ECO:0000256" key="1">
    <source>
        <dbReference type="ARBA" id="ARBA00002313"/>
    </source>
</evidence>
<keyword evidence="4 13" id="KW-0813">Transport</keyword>
<evidence type="ECO:0000256" key="9">
    <source>
        <dbReference type="ARBA" id="ARBA00022989"/>
    </source>
</evidence>
<dbReference type="Proteomes" id="UP001501337">
    <property type="component" value="Unassembled WGS sequence"/>
</dbReference>
<accession>A0ABP7PEV8</accession>
<evidence type="ECO:0000256" key="11">
    <source>
        <dbReference type="ARBA" id="ARBA00023136"/>
    </source>
</evidence>
<comment type="similarity">
    <text evidence="3 13">Belongs to the ABC-3 integral membrane protein family.</text>
</comment>
<dbReference type="Gene3D" id="1.10.3470.10">
    <property type="entry name" value="ABC transporter involved in vitamin B12 uptake, BtuC"/>
    <property type="match status" value="1"/>
</dbReference>
<evidence type="ECO:0000256" key="6">
    <source>
        <dbReference type="ARBA" id="ARBA00022692"/>
    </source>
</evidence>
<feature type="transmembrane region" description="Helical" evidence="14">
    <location>
        <begin position="12"/>
        <end position="34"/>
    </location>
</feature>
<gene>
    <name evidence="15" type="ORF">GCM10022278_22320</name>
</gene>
<feature type="transmembrane region" description="Helical" evidence="14">
    <location>
        <begin position="54"/>
        <end position="75"/>
    </location>
</feature>
<dbReference type="PANTHER" id="PTHR30477">
    <property type="entry name" value="ABC-TRANSPORTER METAL-BINDING PROTEIN"/>
    <property type="match status" value="1"/>
</dbReference>
<evidence type="ECO:0000256" key="8">
    <source>
        <dbReference type="ARBA" id="ARBA00022906"/>
    </source>
</evidence>
<keyword evidence="10" id="KW-0406">Ion transport</keyword>
<name>A0ABP7PEV8_9GAMM</name>
<reference evidence="16" key="1">
    <citation type="journal article" date="2019" name="Int. J. Syst. Evol. Microbiol.">
        <title>The Global Catalogue of Microorganisms (GCM) 10K type strain sequencing project: providing services to taxonomists for standard genome sequencing and annotation.</title>
        <authorList>
            <consortium name="The Broad Institute Genomics Platform"/>
            <consortium name="The Broad Institute Genome Sequencing Center for Infectious Disease"/>
            <person name="Wu L."/>
            <person name="Ma J."/>
        </authorList>
    </citation>
    <scope>NUCLEOTIDE SEQUENCE [LARGE SCALE GENOMIC DNA]</scope>
    <source>
        <strain evidence="16">JCM 17555</strain>
    </source>
</reference>
<keyword evidence="6 13" id="KW-0812">Transmembrane</keyword>
<keyword evidence="16" id="KW-1185">Reference proteome</keyword>
<evidence type="ECO:0000256" key="13">
    <source>
        <dbReference type="RuleBase" id="RU003943"/>
    </source>
</evidence>
<evidence type="ECO:0000256" key="10">
    <source>
        <dbReference type="ARBA" id="ARBA00023065"/>
    </source>
</evidence>
<dbReference type="InterPro" id="IPR037294">
    <property type="entry name" value="ABC_BtuC-like"/>
</dbReference>
<feature type="transmembrane region" description="Helical" evidence="14">
    <location>
        <begin position="96"/>
        <end position="113"/>
    </location>
</feature>
<evidence type="ECO:0000313" key="16">
    <source>
        <dbReference type="Proteomes" id="UP001501337"/>
    </source>
</evidence>
<keyword evidence="5" id="KW-1003">Cell membrane</keyword>
<keyword evidence="11 14" id="KW-0472">Membrane</keyword>
<comment type="function">
    <text evidence="1">Involved in the high-affinity zinc uptake transport system.</text>
</comment>
<comment type="caution">
    <text evidence="15">The sequence shown here is derived from an EMBL/GenBank/DDBJ whole genome shotgun (WGS) entry which is preliminary data.</text>
</comment>
<proteinExistence type="inferred from homology"/>
<dbReference type="InterPro" id="IPR001626">
    <property type="entry name" value="ABC_TroCD"/>
</dbReference>